<dbReference type="GO" id="GO:0030420">
    <property type="term" value="P:establishment of competence for transformation"/>
    <property type="evidence" value="ECO:0007669"/>
    <property type="project" value="UniProtKB-KW"/>
</dbReference>
<dbReference type="GO" id="GO:0030674">
    <property type="term" value="F:protein-macromolecule adaptor activity"/>
    <property type="evidence" value="ECO:0007669"/>
    <property type="project" value="UniProtKB-UniRule"/>
</dbReference>
<comment type="similarity">
    <text evidence="1 4">Belongs to the MecA family.</text>
</comment>
<evidence type="ECO:0000313" key="6">
    <source>
        <dbReference type="EMBL" id="SDQ88796.1"/>
    </source>
</evidence>
<accession>A0A1H1EKX4</accession>
<evidence type="ECO:0000256" key="5">
    <source>
        <dbReference type="SAM" id="MobiDB-lite"/>
    </source>
</evidence>
<dbReference type="AlphaFoldDB" id="A0A1H1EKX4"/>
<dbReference type="PANTHER" id="PTHR39161:SF1">
    <property type="entry name" value="ADAPTER PROTEIN MECA 1"/>
    <property type="match status" value="1"/>
</dbReference>
<dbReference type="Proteomes" id="UP000199444">
    <property type="component" value="Unassembled WGS sequence"/>
</dbReference>
<dbReference type="InterPro" id="IPR038471">
    <property type="entry name" value="MecA_C_sf"/>
</dbReference>
<sequence>MEIERINENTVKFYISYIDIEDRGFEREEIWYNRERSEQLFWQMMDEVNYKEDFNVEGPLWIQVQALDKGLEIVVTKAQVSKNGENIELPTENGKTIDISVDDKIEDMLDDKFGEGDENSSKSKKEEDEDGNLSLSVMFNDFEDVIQLSHYFQDNKDKTDKIEDTLFHYDNKYYLYIEFPQDEEIKDEHQEDLISQIFEFANDTEVTIHFLEEYGKQIFADNTFEQVRSHFPAIIGRS</sequence>
<proteinExistence type="inferred from homology"/>
<name>A0A1H1EKX4_9BACI</name>
<organism evidence="6 7">
    <name type="scientific">Virgibacillus salinus</name>
    <dbReference type="NCBI Taxonomy" id="553311"/>
    <lineage>
        <taxon>Bacteria</taxon>
        <taxon>Bacillati</taxon>
        <taxon>Bacillota</taxon>
        <taxon>Bacilli</taxon>
        <taxon>Bacillales</taxon>
        <taxon>Bacillaceae</taxon>
        <taxon>Virgibacillus</taxon>
    </lineage>
</organism>
<evidence type="ECO:0000256" key="2">
    <source>
        <dbReference type="ARBA" id="ARBA00011738"/>
    </source>
</evidence>
<comment type="function">
    <text evidence="4">Enables the recognition and targeting of unfolded and aggregated proteins to the ClpC protease or to other proteins involved in proteolysis. Acts negatively in the development of competence by binding ComK and recruiting it to the ClpCP protease. When overexpressed, inhibits sporulation. Also involved in Spx degradation by ClpC.</text>
</comment>
<evidence type="ECO:0000256" key="1">
    <source>
        <dbReference type="ARBA" id="ARBA00005397"/>
    </source>
</evidence>
<keyword evidence="7" id="KW-1185">Reference proteome</keyword>
<evidence type="ECO:0000313" key="7">
    <source>
        <dbReference type="Proteomes" id="UP000199444"/>
    </source>
</evidence>
<keyword evidence="4" id="KW-0749">Sporulation</keyword>
<dbReference type="GO" id="GO:0045808">
    <property type="term" value="P:negative regulation of establishment of competence for transformation"/>
    <property type="evidence" value="ECO:0007669"/>
    <property type="project" value="UniProtKB-UniRule"/>
</dbReference>
<evidence type="ECO:0000256" key="4">
    <source>
        <dbReference type="HAMAP-Rule" id="MF_01124"/>
    </source>
</evidence>
<comment type="domain">
    <text evidence="4">The N-terminal domain has binding sites for ComK and probably for unfolded/aggregated proteins; the C-terminal domain interacts with ClpC.</text>
</comment>
<comment type="subunit">
    <text evidence="2 4">Homodimer.</text>
</comment>
<dbReference type="HAMAP" id="MF_01124">
    <property type="entry name" value="MecA"/>
    <property type="match status" value="1"/>
</dbReference>
<dbReference type="PIRSF" id="PIRSF029008">
    <property type="entry name" value="MecA"/>
    <property type="match status" value="1"/>
</dbReference>
<dbReference type="Pfam" id="PF05389">
    <property type="entry name" value="MecA"/>
    <property type="match status" value="1"/>
</dbReference>
<gene>
    <name evidence="4" type="primary">mecA</name>
    <name evidence="6" type="ORF">SAMN05216231_2915</name>
</gene>
<dbReference type="PANTHER" id="PTHR39161">
    <property type="entry name" value="ADAPTER PROTEIN MECA"/>
    <property type="match status" value="1"/>
</dbReference>
<dbReference type="EMBL" id="FNKD01000003">
    <property type="protein sequence ID" value="SDQ88796.1"/>
    <property type="molecule type" value="Genomic_DNA"/>
</dbReference>
<dbReference type="NCBIfam" id="NF002644">
    <property type="entry name" value="PRK02315.1-5"/>
    <property type="match status" value="1"/>
</dbReference>
<keyword evidence="3 4" id="KW-0178">Competence</keyword>
<dbReference type="RefSeq" id="WP_092493690.1">
    <property type="nucleotide sequence ID" value="NZ_FNKD01000003.1"/>
</dbReference>
<dbReference type="Gene3D" id="3.30.70.1950">
    <property type="match status" value="1"/>
</dbReference>
<feature type="region of interest" description="Disordered" evidence="5">
    <location>
        <begin position="110"/>
        <end position="131"/>
    </location>
</feature>
<protein>
    <recommendedName>
        <fullName evidence="4">Adapter protein MecA</fullName>
    </recommendedName>
</protein>
<reference evidence="6 7" key="1">
    <citation type="submission" date="2016-10" db="EMBL/GenBank/DDBJ databases">
        <authorList>
            <person name="de Groot N.N."/>
        </authorList>
    </citation>
    <scope>NUCLEOTIDE SEQUENCE [LARGE SCALE GENOMIC DNA]</scope>
    <source>
        <strain evidence="6 7">CGMCC 1.10449</strain>
    </source>
</reference>
<evidence type="ECO:0000256" key="3">
    <source>
        <dbReference type="ARBA" id="ARBA00023287"/>
    </source>
</evidence>
<dbReference type="STRING" id="553311.SAMN05216231_2915"/>
<dbReference type="GO" id="GO:0042174">
    <property type="term" value="P:negative regulation of sporulation resulting in formation of a cellular spore"/>
    <property type="evidence" value="ECO:0007669"/>
    <property type="project" value="UniProtKB-UniRule"/>
</dbReference>
<dbReference type="InterPro" id="IPR008681">
    <property type="entry name" value="Neg-reg_MecA"/>
</dbReference>
<feature type="compositionally biased region" description="Basic and acidic residues" evidence="5">
    <location>
        <begin position="110"/>
        <end position="126"/>
    </location>
</feature>
<dbReference type="GO" id="GO:0030435">
    <property type="term" value="P:sporulation resulting in formation of a cellular spore"/>
    <property type="evidence" value="ECO:0007669"/>
    <property type="project" value="UniProtKB-KW"/>
</dbReference>